<organism evidence="19 20">
    <name type="scientific">Podarcis muralis</name>
    <name type="common">Wall lizard</name>
    <name type="synonym">Lacerta muralis</name>
    <dbReference type="NCBI Taxonomy" id="64176"/>
    <lineage>
        <taxon>Eukaryota</taxon>
        <taxon>Metazoa</taxon>
        <taxon>Chordata</taxon>
        <taxon>Craniata</taxon>
        <taxon>Vertebrata</taxon>
        <taxon>Euteleostomi</taxon>
        <taxon>Lepidosauria</taxon>
        <taxon>Squamata</taxon>
        <taxon>Bifurcata</taxon>
        <taxon>Unidentata</taxon>
        <taxon>Episquamata</taxon>
        <taxon>Laterata</taxon>
        <taxon>Lacertibaenia</taxon>
        <taxon>Lacertidae</taxon>
        <taxon>Podarcis</taxon>
    </lineage>
</organism>
<evidence type="ECO:0000256" key="6">
    <source>
        <dbReference type="ARBA" id="ARBA00022723"/>
    </source>
</evidence>
<evidence type="ECO:0000256" key="2">
    <source>
        <dbReference type="ARBA" id="ARBA00004286"/>
    </source>
</evidence>
<evidence type="ECO:0000313" key="20">
    <source>
        <dbReference type="Proteomes" id="UP000472272"/>
    </source>
</evidence>
<keyword evidence="10" id="KW-0862">Zinc</keyword>
<keyword evidence="5" id="KW-0645">Protease</keyword>
<keyword evidence="7 16" id="KW-0227">DNA damage</keyword>
<evidence type="ECO:0000313" key="19">
    <source>
        <dbReference type="Ensembl" id="ENSPMRP00000008066.1"/>
    </source>
</evidence>
<evidence type="ECO:0000256" key="9">
    <source>
        <dbReference type="ARBA" id="ARBA00022801"/>
    </source>
</evidence>
<feature type="region of interest" description="Disordered" evidence="17">
    <location>
        <begin position="433"/>
        <end position="463"/>
    </location>
</feature>
<reference evidence="19" key="3">
    <citation type="submission" date="2025-09" db="UniProtKB">
        <authorList>
            <consortium name="Ensembl"/>
        </authorList>
    </citation>
    <scope>IDENTIFICATION</scope>
</reference>
<evidence type="ECO:0000256" key="7">
    <source>
        <dbReference type="ARBA" id="ARBA00022763"/>
    </source>
</evidence>
<evidence type="ECO:0000256" key="8">
    <source>
        <dbReference type="ARBA" id="ARBA00022771"/>
    </source>
</evidence>
<dbReference type="GO" id="GO:0003697">
    <property type="term" value="F:single-stranded DNA binding"/>
    <property type="evidence" value="ECO:0007669"/>
    <property type="project" value="Ensembl"/>
</dbReference>
<dbReference type="GO" id="GO:0008270">
    <property type="term" value="F:zinc ion binding"/>
    <property type="evidence" value="ECO:0007669"/>
    <property type="project" value="UniProtKB-KW"/>
</dbReference>
<name>A0A670I8P9_PODMU</name>
<dbReference type="GO" id="GO:0019985">
    <property type="term" value="P:translesion synthesis"/>
    <property type="evidence" value="ECO:0007669"/>
    <property type="project" value="Ensembl"/>
</dbReference>
<evidence type="ECO:0000256" key="14">
    <source>
        <dbReference type="ARBA" id="ARBA00023885"/>
    </source>
</evidence>
<dbReference type="FunFam" id="3.30.160.60:FF:000331">
    <property type="entry name" value="E3 ubiquitin-protein ligase RAD18"/>
    <property type="match status" value="1"/>
</dbReference>
<dbReference type="GeneTree" id="ENSGT00390000003585"/>
<dbReference type="InterPro" id="IPR006640">
    <property type="entry name" value="SprT-like_domain"/>
</dbReference>
<dbReference type="GO" id="GO:0043130">
    <property type="term" value="F:ubiquitin binding"/>
    <property type="evidence" value="ECO:0007669"/>
    <property type="project" value="Ensembl"/>
</dbReference>
<feature type="compositionally biased region" description="Polar residues" evidence="17">
    <location>
        <begin position="362"/>
        <end position="371"/>
    </location>
</feature>
<dbReference type="OrthoDB" id="5236983at2759"/>
<dbReference type="GO" id="GO:0106300">
    <property type="term" value="P:protein-DNA covalent cross-linking repair"/>
    <property type="evidence" value="ECO:0007669"/>
    <property type="project" value="Ensembl"/>
</dbReference>
<evidence type="ECO:0000256" key="12">
    <source>
        <dbReference type="ARBA" id="ARBA00023204"/>
    </source>
</evidence>
<dbReference type="GeneID" id="114594387"/>
<dbReference type="GO" id="GO:0003690">
    <property type="term" value="F:double-stranded DNA binding"/>
    <property type="evidence" value="ECO:0007669"/>
    <property type="project" value="Ensembl"/>
</dbReference>
<feature type="region of interest" description="Disordered" evidence="17">
    <location>
        <begin position="275"/>
        <end position="326"/>
    </location>
</feature>
<keyword evidence="20" id="KW-1185">Reference proteome</keyword>
<protein>
    <recommendedName>
        <fullName evidence="14">DNA-dependent metalloprotease SPRTN</fullName>
    </recommendedName>
    <alternativeName>
        <fullName evidence="15">Protein with SprT-like domain at the N terminus</fullName>
    </alternativeName>
</protein>
<evidence type="ECO:0000256" key="1">
    <source>
        <dbReference type="ARBA" id="ARBA00004123"/>
    </source>
</evidence>
<dbReference type="GO" id="GO:0004222">
    <property type="term" value="F:metalloendopeptidase activity"/>
    <property type="evidence" value="ECO:0007669"/>
    <property type="project" value="Ensembl"/>
</dbReference>
<dbReference type="PANTHER" id="PTHR21220:SF0">
    <property type="entry name" value="DNA-DEPENDENT METALLOPROTEASE SPRTN"/>
    <property type="match status" value="1"/>
</dbReference>
<evidence type="ECO:0000256" key="5">
    <source>
        <dbReference type="ARBA" id="ARBA00022670"/>
    </source>
</evidence>
<evidence type="ECO:0000256" key="11">
    <source>
        <dbReference type="ARBA" id="ARBA00023049"/>
    </source>
</evidence>
<dbReference type="PANTHER" id="PTHR21220">
    <property type="entry name" value="DNA-DEPENDENT METALLOPROTEASE SPRTN"/>
    <property type="match status" value="1"/>
</dbReference>
<dbReference type="SMART" id="SM00734">
    <property type="entry name" value="ZnF_Rad18"/>
    <property type="match status" value="1"/>
</dbReference>
<reference evidence="19" key="2">
    <citation type="submission" date="2025-08" db="UniProtKB">
        <authorList>
            <consortium name="Ensembl"/>
        </authorList>
    </citation>
    <scope>IDENTIFICATION</scope>
</reference>
<evidence type="ECO:0000256" key="17">
    <source>
        <dbReference type="SAM" id="MobiDB-lite"/>
    </source>
</evidence>
<evidence type="ECO:0000256" key="16">
    <source>
        <dbReference type="PROSITE-ProRule" id="PRU01256"/>
    </source>
</evidence>
<dbReference type="Proteomes" id="UP000472272">
    <property type="component" value="Chromosome 3"/>
</dbReference>
<dbReference type="GO" id="GO:0031398">
    <property type="term" value="P:positive regulation of protein ubiquitination"/>
    <property type="evidence" value="ECO:0007669"/>
    <property type="project" value="Ensembl"/>
</dbReference>
<reference evidence="19 20" key="1">
    <citation type="journal article" date="2019" name="Proc. Natl. Acad. Sci. U.S.A.">
        <title>Regulatory changes in pterin and carotenoid genes underlie balanced color polymorphisms in the wall lizard.</title>
        <authorList>
            <person name="Andrade P."/>
            <person name="Pinho C."/>
            <person name="Perez I de Lanuza G."/>
            <person name="Afonso S."/>
            <person name="Brejcha J."/>
            <person name="Rubin C.J."/>
            <person name="Wallerman O."/>
            <person name="Pereira P."/>
            <person name="Sabatino S.J."/>
            <person name="Bellati A."/>
            <person name="Pellitteri-Rosa D."/>
            <person name="Bosakova Z."/>
            <person name="Bunikis I."/>
            <person name="Carretero M.A."/>
            <person name="Feiner N."/>
            <person name="Marsik P."/>
            <person name="Pauperio F."/>
            <person name="Salvi D."/>
            <person name="Soler L."/>
            <person name="While G.M."/>
            <person name="Uller T."/>
            <person name="Font E."/>
            <person name="Andersson L."/>
            <person name="Carneiro M."/>
        </authorList>
    </citation>
    <scope>NUCLEOTIDE SEQUENCE</scope>
</reference>
<keyword evidence="12 16" id="KW-0234">DNA repair</keyword>
<sequence>MDGDFLLALRLQAEWEAEDGEAQGAKAVVAAASPAASPGSPARPLSVVDSAWELLDPSPDVRGLFLQFNETLFWGRLAAVEVKWSPRMTLCAGVCCYEGRGGMCSIRLSEPLLKLRPRKDLVETLLHEMIHALLFVTNNDKDHESHGPEFCKHMHRINRLTGANITIYHEFHDEVDSYRQHWWRCNGPCQNKKPYFGYVKRAMNRAPSANDFWWAEHQQTCGGTYTKVKEPENYTKKGKEKIPQSKFLADGKGNANGGNMQNLIPFSGKGYILGGKSTLSPSERTTSPSNDKNRLLLSSQHHSPSGLIRLNPQNASISSSFPSEGDKKNFASYVTLPKVSVANKKAYTNVNGSPIKHVSFNGGRSKSSPINVTWDLPSKTTPVKSISGPSTSTPKPHSSSHRNSSTPSGGPTKRAKMEDTAAFEKYFIHKTDPELTSPSLKRKHEPIASERPATSASDENRKVSCPVCSSEVLEAKINEHLDSCLQDTLT</sequence>
<evidence type="ECO:0000256" key="3">
    <source>
        <dbReference type="ARBA" id="ARBA00010724"/>
    </source>
</evidence>
<dbReference type="Pfam" id="PF10263">
    <property type="entry name" value="SprT-like"/>
    <property type="match status" value="1"/>
</dbReference>
<keyword evidence="6" id="KW-0479">Metal-binding</keyword>
<feature type="compositionally biased region" description="Polar residues" evidence="17">
    <location>
        <begin position="311"/>
        <end position="322"/>
    </location>
</feature>
<evidence type="ECO:0000256" key="15">
    <source>
        <dbReference type="ARBA" id="ARBA00030396"/>
    </source>
</evidence>
<dbReference type="InterPro" id="IPR055220">
    <property type="entry name" value="SPRTN_ZBD"/>
</dbReference>
<dbReference type="InterPro" id="IPR006642">
    <property type="entry name" value="Rad18_UBZ4"/>
</dbReference>
<dbReference type="Ensembl" id="ENSPMRT00000008624.1">
    <property type="protein sequence ID" value="ENSPMRP00000008066.1"/>
    <property type="gene ID" value="ENSPMRG00000005464.1"/>
</dbReference>
<dbReference type="GO" id="GO:0036297">
    <property type="term" value="P:interstrand cross-link repair"/>
    <property type="evidence" value="ECO:0007669"/>
    <property type="project" value="Ensembl"/>
</dbReference>
<feature type="compositionally biased region" description="Low complexity" evidence="17">
    <location>
        <begin position="387"/>
        <end position="408"/>
    </location>
</feature>
<evidence type="ECO:0000259" key="18">
    <source>
        <dbReference type="PROSITE" id="PS51908"/>
    </source>
</evidence>
<dbReference type="Pfam" id="PF22934">
    <property type="entry name" value="SPRTN_ZBD"/>
    <property type="match status" value="1"/>
</dbReference>
<dbReference type="RefSeq" id="XP_028579856.1">
    <property type="nucleotide sequence ID" value="XM_028724023.1"/>
</dbReference>
<dbReference type="GO" id="GO:0070530">
    <property type="term" value="F:K63-linked polyubiquitin modification-dependent protein binding"/>
    <property type="evidence" value="ECO:0007669"/>
    <property type="project" value="Ensembl"/>
</dbReference>
<accession>A0A670I8P9</accession>
<dbReference type="Gene3D" id="3.30.160.60">
    <property type="entry name" value="Classic Zinc Finger"/>
    <property type="match status" value="1"/>
</dbReference>
<feature type="region of interest" description="Disordered" evidence="17">
    <location>
        <begin position="351"/>
        <end position="416"/>
    </location>
</feature>
<comment type="similarity">
    <text evidence="3">Belongs to the Spartan family.</text>
</comment>
<dbReference type="GO" id="GO:0016607">
    <property type="term" value="C:nuclear speck"/>
    <property type="evidence" value="ECO:0007669"/>
    <property type="project" value="Ensembl"/>
</dbReference>
<keyword evidence="8 16" id="KW-0863">Zinc-finger</keyword>
<dbReference type="PROSITE" id="PS51908">
    <property type="entry name" value="ZF_UBZ4"/>
    <property type="match status" value="1"/>
</dbReference>
<evidence type="ECO:0000256" key="10">
    <source>
        <dbReference type="ARBA" id="ARBA00022833"/>
    </source>
</evidence>
<dbReference type="InterPro" id="IPR044245">
    <property type="entry name" value="Spartan"/>
</dbReference>
<gene>
    <name evidence="19" type="primary">SPRTN</name>
</gene>
<dbReference type="GO" id="GO:0016540">
    <property type="term" value="P:protein autoprocessing"/>
    <property type="evidence" value="ECO:0007669"/>
    <property type="project" value="Ensembl"/>
</dbReference>
<proteinExistence type="inferred from homology"/>
<keyword evidence="9" id="KW-0378">Hydrolase</keyword>
<dbReference type="GO" id="GO:0009411">
    <property type="term" value="P:response to UV"/>
    <property type="evidence" value="ECO:0007669"/>
    <property type="project" value="Ensembl"/>
</dbReference>
<dbReference type="OMA" id="VCQTEVL"/>
<evidence type="ECO:0000256" key="4">
    <source>
        <dbReference type="ARBA" id="ARBA00022454"/>
    </source>
</evidence>
<evidence type="ECO:0000256" key="13">
    <source>
        <dbReference type="ARBA" id="ARBA00023242"/>
    </source>
</evidence>
<feature type="compositionally biased region" description="Polar residues" evidence="17">
    <location>
        <begin position="277"/>
        <end position="303"/>
    </location>
</feature>
<comment type="subcellular location">
    <subcellularLocation>
        <location evidence="2">Chromosome</location>
    </subcellularLocation>
    <subcellularLocation>
        <location evidence="1">Nucleus</location>
    </subcellularLocation>
</comment>
<keyword evidence="11" id="KW-0482">Metalloprotease</keyword>
<dbReference type="GO" id="GO:0000785">
    <property type="term" value="C:chromatin"/>
    <property type="evidence" value="ECO:0007669"/>
    <property type="project" value="Ensembl"/>
</dbReference>
<keyword evidence="13" id="KW-0539">Nucleus</keyword>
<dbReference type="CTD" id="83932"/>
<keyword evidence="4" id="KW-0158">Chromosome</keyword>
<dbReference type="SMART" id="SM00731">
    <property type="entry name" value="SprT"/>
    <property type="match status" value="1"/>
</dbReference>
<dbReference type="AlphaFoldDB" id="A0A670I8P9"/>
<feature type="domain" description="UBZ4-type" evidence="18">
    <location>
        <begin position="462"/>
        <end position="489"/>
    </location>
</feature>
<dbReference type="KEGG" id="pmua:114594387"/>